<name>A0A0J1FXA1_9FIRM</name>
<dbReference type="PANTHER" id="PTHR37691:SF1">
    <property type="entry name" value="BLR3518 PROTEIN"/>
    <property type="match status" value="1"/>
</dbReference>
<organism evidence="1 2">
    <name type="scientific">Desulfosporosinus acididurans</name>
    <dbReference type="NCBI Taxonomy" id="476652"/>
    <lineage>
        <taxon>Bacteria</taxon>
        <taxon>Bacillati</taxon>
        <taxon>Bacillota</taxon>
        <taxon>Clostridia</taxon>
        <taxon>Eubacteriales</taxon>
        <taxon>Desulfitobacteriaceae</taxon>
        <taxon>Desulfosporosinus</taxon>
    </lineage>
</organism>
<dbReference type="SUPFAM" id="SSF75169">
    <property type="entry name" value="DsrEFH-like"/>
    <property type="match status" value="1"/>
</dbReference>
<protein>
    <submittedName>
        <fullName evidence="1">DsrE/DsrF-like family protein</fullName>
    </submittedName>
</protein>
<dbReference type="PATRIC" id="fig|476652.3.peg.39"/>
<dbReference type="EMBL" id="LDZY01000001">
    <property type="protein sequence ID" value="KLU67643.1"/>
    <property type="molecule type" value="Genomic_DNA"/>
</dbReference>
<evidence type="ECO:0000313" key="2">
    <source>
        <dbReference type="Proteomes" id="UP000036356"/>
    </source>
</evidence>
<reference evidence="1 2" key="1">
    <citation type="submission" date="2015-06" db="EMBL/GenBank/DDBJ databases">
        <title>Draft genome of the moderately acidophilic sulfate reducer Candidatus Desulfosporosinus acididurans strain M1.</title>
        <authorList>
            <person name="Poehlein A."/>
            <person name="Petzsch P."/>
            <person name="Johnson B.D."/>
            <person name="Schloemann M."/>
            <person name="Daniel R."/>
            <person name="Muehling M."/>
        </authorList>
    </citation>
    <scope>NUCLEOTIDE SEQUENCE [LARGE SCALE GENOMIC DNA]</scope>
    <source>
        <strain evidence="1 2">M1</strain>
    </source>
</reference>
<dbReference type="PANTHER" id="PTHR37691">
    <property type="entry name" value="BLR3518 PROTEIN"/>
    <property type="match status" value="1"/>
</dbReference>
<gene>
    <name evidence="1" type="ORF">DEAC_c00370</name>
</gene>
<dbReference type="Pfam" id="PF02635">
    <property type="entry name" value="DsrE"/>
    <property type="match status" value="1"/>
</dbReference>
<dbReference type="Gene3D" id="3.40.1260.10">
    <property type="entry name" value="DsrEFH-like"/>
    <property type="match status" value="1"/>
</dbReference>
<sequence length="119" mass="13637">MKDYKVIFHIDEMTKWKLLLTNVSNLLKASGEDNYFVEVLANAEAVKYYDQNQHALDFDNDVKIMESLNQQGVKFAACHNALVANNLKKDNLYDYVETVPAGVIELVVKQNEGYCYIKP</sequence>
<keyword evidence="2" id="KW-1185">Reference proteome</keyword>
<dbReference type="RefSeq" id="WP_047808034.1">
    <property type="nucleotide sequence ID" value="NZ_LDZY01000001.1"/>
</dbReference>
<dbReference type="STRING" id="476652.DEAC_c00370"/>
<dbReference type="InterPro" id="IPR027396">
    <property type="entry name" value="DsrEFH-like"/>
</dbReference>
<evidence type="ECO:0000313" key="1">
    <source>
        <dbReference type="EMBL" id="KLU67643.1"/>
    </source>
</evidence>
<dbReference type="InterPro" id="IPR003787">
    <property type="entry name" value="Sulphur_relay_DsrE/F-like"/>
</dbReference>
<accession>A0A0J1FXA1</accession>
<dbReference type="Proteomes" id="UP000036356">
    <property type="component" value="Unassembled WGS sequence"/>
</dbReference>
<dbReference type="AlphaFoldDB" id="A0A0J1FXA1"/>
<comment type="caution">
    <text evidence="1">The sequence shown here is derived from an EMBL/GenBank/DDBJ whole genome shotgun (WGS) entry which is preliminary data.</text>
</comment>
<proteinExistence type="predicted"/>